<dbReference type="EMBL" id="JAGKQM010000015">
    <property type="protein sequence ID" value="KAH0878848.1"/>
    <property type="molecule type" value="Genomic_DNA"/>
</dbReference>
<evidence type="ECO:0000313" key="2">
    <source>
        <dbReference type="Proteomes" id="UP000824890"/>
    </source>
</evidence>
<keyword evidence="2" id="KW-1185">Reference proteome</keyword>
<organism evidence="1 2">
    <name type="scientific">Brassica napus</name>
    <name type="common">Rape</name>
    <dbReference type="NCBI Taxonomy" id="3708"/>
    <lineage>
        <taxon>Eukaryota</taxon>
        <taxon>Viridiplantae</taxon>
        <taxon>Streptophyta</taxon>
        <taxon>Embryophyta</taxon>
        <taxon>Tracheophyta</taxon>
        <taxon>Spermatophyta</taxon>
        <taxon>Magnoliopsida</taxon>
        <taxon>eudicotyledons</taxon>
        <taxon>Gunneridae</taxon>
        <taxon>Pentapetalae</taxon>
        <taxon>rosids</taxon>
        <taxon>malvids</taxon>
        <taxon>Brassicales</taxon>
        <taxon>Brassicaceae</taxon>
        <taxon>Brassiceae</taxon>
        <taxon>Brassica</taxon>
    </lineage>
</organism>
<feature type="non-terminal residue" evidence="1">
    <location>
        <position position="1"/>
    </location>
</feature>
<proteinExistence type="predicted"/>
<dbReference type="Proteomes" id="UP000824890">
    <property type="component" value="Unassembled WGS sequence"/>
</dbReference>
<comment type="caution">
    <text evidence="1">The sequence shown here is derived from an EMBL/GenBank/DDBJ whole genome shotgun (WGS) entry which is preliminary data.</text>
</comment>
<gene>
    <name evidence="1" type="ORF">HID58_066242</name>
</gene>
<accession>A0ABQ7ZFF5</accession>
<reference evidence="1 2" key="1">
    <citation type="submission" date="2021-05" db="EMBL/GenBank/DDBJ databases">
        <title>Genome Assembly of Synthetic Allotetraploid Brassica napus Reveals Homoeologous Exchanges between Subgenomes.</title>
        <authorList>
            <person name="Davis J.T."/>
        </authorList>
    </citation>
    <scope>NUCLEOTIDE SEQUENCE [LARGE SCALE GENOMIC DNA]</scope>
    <source>
        <strain evidence="2">cv. Da-Ae</strain>
        <tissue evidence="1">Seedling</tissue>
    </source>
</reference>
<protein>
    <submittedName>
        <fullName evidence="1">Uncharacterized protein</fullName>
    </submittedName>
</protein>
<sequence length="101" mass="11538">GYPNQKIFQSSISVVDQLPIMMNSVDSHHQEPRSITKSSSSFRVCCDGSRSASIDVFILIPKFITVKAVFNNFADSEEVVYIRRSAAYQAIKIYKNYRKRL</sequence>
<name>A0ABQ7ZFF5_BRANA</name>
<evidence type="ECO:0000313" key="1">
    <source>
        <dbReference type="EMBL" id="KAH0878848.1"/>
    </source>
</evidence>